<dbReference type="PROSITE" id="PS50088">
    <property type="entry name" value="ANK_REPEAT"/>
    <property type="match status" value="3"/>
</dbReference>
<evidence type="ECO:0000256" key="1">
    <source>
        <dbReference type="ARBA" id="ARBA00022737"/>
    </source>
</evidence>
<feature type="repeat" description="ANK" evidence="3">
    <location>
        <begin position="122"/>
        <end position="154"/>
    </location>
</feature>
<dbReference type="Proteomes" id="UP001302126">
    <property type="component" value="Unassembled WGS sequence"/>
</dbReference>
<evidence type="ECO:0000313" key="6">
    <source>
        <dbReference type="Proteomes" id="UP001302126"/>
    </source>
</evidence>
<dbReference type="InterPro" id="IPR002110">
    <property type="entry name" value="Ankyrin_rpt"/>
</dbReference>
<feature type="repeat" description="ANK" evidence="3">
    <location>
        <begin position="873"/>
        <end position="905"/>
    </location>
</feature>
<dbReference type="SMART" id="SM00248">
    <property type="entry name" value="ANK"/>
    <property type="match status" value="12"/>
</dbReference>
<evidence type="ECO:0000256" key="4">
    <source>
        <dbReference type="SAM" id="MobiDB-lite"/>
    </source>
</evidence>
<comment type="caution">
    <text evidence="5">The sequence shown here is derived from an EMBL/GenBank/DDBJ whole genome shotgun (WGS) entry which is preliminary data.</text>
</comment>
<keyword evidence="1" id="KW-0677">Repeat</keyword>
<protein>
    <submittedName>
        <fullName evidence="5">Uncharacterized protein</fullName>
    </submittedName>
</protein>
<feature type="region of interest" description="Disordered" evidence="4">
    <location>
        <begin position="1257"/>
        <end position="1278"/>
    </location>
</feature>
<dbReference type="Gene3D" id="1.25.40.20">
    <property type="entry name" value="Ankyrin repeat-containing domain"/>
    <property type="match status" value="4"/>
</dbReference>
<evidence type="ECO:0000256" key="3">
    <source>
        <dbReference type="PROSITE-ProRule" id="PRU00023"/>
    </source>
</evidence>
<dbReference type="SUPFAM" id="SSF48403">
    <property type="entry name" value="Ankyrin repeat"/>
    <property type="match status" value="3"/>
</dbReference>
<gene>
    <name evidence="5" type="ORF">QBC35DRAFT_385918</name>
</gene>
<proteinExistence type="predicted"/>
<evidence type="ECO:0000256" key="2">
    <source>
        <dbReference type="ARBA" id="ARBA00023043"/>
    </source>
</evidence>
<dbReference type="Pfam" id="PF12796">
    <property type="entry name" value="Ank_2"/>
    <property type="match status" value="1"/>
</dbReference>
<dbReference type="Pfam" id="PF13637">
    <property type="entry name" value="Ank_4"/>
    <property type="match status" value="1"/>
</dbReference>
<dbReference type="InterPro" id="IPR036770">
    <property type="entry name" value="Ankyrin_rpt-contain_sf"/>
</dbReference>
<feature type="repeat" description="ANK" evidence="3">
    <location>
        <begin position="933"/>
        <end position="965"/>
    </location>
</feature>
<dbReference type="PROSITE" id="PS50297">
    <property type="entry name" value="ANK_REP_REGION"/>
    <property type="match status" value="2"/>
</dbReference>
<evidence type="ECO:0000313" key="5">
    <source>
        <dbReference type="EMBL" id="KAK4187013.1"/>
    </source>
</evidence>
<name>A0AAN7AH38_9PEZI</name>
<reference evidence="5" key="1">
    <citation type="journal article" date="2023" name="Mol. Phylogenet. Evol.">
        <title>Genome-scale phylogeny and comparative genomics of the fungal order Sordariales.</title>
        <authorList>
            <person name="Hensen N."/>
            <person name="Bonometti L."/>
            <person name="Westerberg I."/>
            <person name="Brannstrom I.O."/>
            <person name="Guillou S."/>
            <person name="Cros-Aarteil S."/>
            <person name="Calhoun S."/>
            <person name="Haridas S."/>
            <person name="Kuo A."/>
            <person name="Mondo S."/>
            <person name="Pangilinan J."/>
            <person name="Riley R."/>
            <person name="LaButti K."/>
            <person name="Andreopoulos B."/>
            <person name="Lipzen A."/>
            <person name="Chen C."/>
            <person name="Yan M."/>
            <person name="Daum C."/>
            <person name="Ng V."/>
            <person name="Clum A."/>
            <person name="Steindorff A."/>
            <person name="Ohm R.A."/>
            <person name="Martin F."/>
            <person name="Silar P."/>
            <person name="Natvig D.O."/>
            <person name="Lalanne C."/>
            <person name="Gautier V."/>
            <person name="Ament-Velasquez S.L."/>
            <person name="Kruys A."/>
            <person name="Hutchinson M.I."/>
            <person name="Powell A.J."/>
            <person name="Barry K."/>
            <person name="Miller A.N."/>
            <person name="Grigoriev I.V."/>
            <person name="Debuchy R."/>
            <person name="Gladieux P."/>
            <person name="Hiltunen Thoren M."/>
            <person name="Johannesson H."/>
        </authorList>
    </citation>
    <scope>NUCLEOTIDE SEQUENCE</scope>
    <source>
        <strain evidence="5">PSN309</strain>
    </source>
</reference>
<dbReference type="PANTHER" id="PTHR24123:SF33">
    <property type="entry name" value="PROTEIN HOS4"/>
    <property type="match status" value="1"/>
</dbReference>
<dbReference type="PANTHER" id="PTHR24123">
    <property type="entry name" value="ANKYRIN REPEAT-CONTAINING"/>
    <property type="match status" value="1"/>
</dbReference>
<keyword evidence="6" id="KW-1185">Reference proteome</keyword>
<dbReference type="EMBL" id="MU864411">
    <property type="protein sequence ID" value="KAK4187013.1"/>
    <property type="molecule type" value="Genomic_DNA"/>
</dbReference>
<reference evidence="5" key="2">
    <citation type="submission" date="2023-05" db="EMBL/GenBank/DDBJ databases">
        <authorList>
            <consortium name="Lawrence Berkeley National Laboratory"/>
            <person name="Steindorff A."/>
            <person name="Hensen N."/>
            <person name="Bonometti L."/>
            <person name="Westerberg I."/>
            <person name="Brannstrom I.O."/>
            <person name="Guillou S."/>
            <person name="Cros-Aarteil S."/>
            <person name="Calhoun S."/>
            <person name="Haridas S."/>
            <person name="Kuo A."/>
            <person name="Mondo S."/>
            <person name="Pangilinan J."/>
            <person name="Riley R."/>
            <person name="Labutti K."/>
            <person name="Andreopoulos B."/>
            <person name="Lipzen A."/>
            <person name="Chen C."/>
            <person name="Yanf M."/>
            <person name="Daum C."/>
            <person name="Ng V."/>
            <person name="Clum A."/>
            <person name="Ohm R."/>
            <person name="Martin F."/>
            <person name="Silar P."/>
            <person name="Natvig D."/>
            <person name="Lalanne C."/>
            <person name="Gautier V."/>
            <person name="Ament-Velasquez S.L."/>
            <person name="Kruys A."/>
            <person name="Hutchinson M.I."/>
            <person name="Powell A.J."/>
            <person name="Barry K."/>
            <person name="Miller A.N."/>
            <person name="Grigoriev I.V."/>
            <person name="Debuchy R."/>
            <person name="Gladieux P."/>
            <person name="Thoren M.H."/>
            <person name="Johannesson H."/>
        </authorList>
    </citation>
    <scope>NUCLEOTIDE SEQUENCE</scope>
    <source>
        <strain evidence="5">PSN309</strain>
    </source>
</reference>
<keyword evidence="2 3" id="KW-0040">ANK repeat</keyword>
<dbReference type="InterPro" id="IPR051165">
    <property type="entry name" value="Multifunctional_ANK_Repeat"/>
</dbReference>
<accession>A0AAN7AH38</accession>
<organism evidence="5 6">
    <name type="scientific">Podospora australis</name>
    <dbReference type="NCBI Taxonomy" id="1536484"/>
    <lineage>
        <taxon>Eukaryota</taxon>
        <taxon>Fungi</taxon>
        <taxon>Dikarya</taxon>
        <taxon>Ascomycota</taxon>
        <taxon>Pezizomycotina</taxon>
        <taxon>Sordariomycetes</taxon>
        <taxon>Sordariomycetidae</taxon>
        <taxon>Sordariales</taxon>
        <taxon>Podosporaceae</taxon>
        <taxon>Podospora</taxon>
    </lineage>
</organism>
<sequence>MEDETKQAVKLLQAQRALERDDQKLRWIRNRFSSPAGTEFTYQEVNKVLAEVVENDGSLGVVKGLLALGADVNFVRRRNSGAWNKISQRHQQTERSNILLRATIRCRPETVHALAAHADQESLDSVLHHAIARGNLAVLRTLLDHGASPVYLHDDFQKAVFCDNVELVQVLLSGHHLPCLACRSTGLRLAVNNCSLEVLRLLLTHWGDVNYNSAVALLQAVEIARPDIVTTLISASVRPSPRSLDAAVGQVQPLLEKRDVAGYQILGLCLSTGADGPETTSLITEGLVEIVKSRNTQLLDIILQHRTIPVDYEGQVLVEAVRAEQIDIISKLLEYQPAASNLTMAVSQALMINNETLRYSITSLLVHAGAQGVYVAEALVSIVHSLVSGYRQNDPASTRKDRQLFELLLHEGNADIDFQRGEALQVAIRSSCIDIAECIIAKEPSSESLGAALPWALEIVDCAEKYSMVESLLRRPIDEDASGKALVRVFQEEPANTDLIRLLLTRASTNYNNGEVFVYAVRNFRPDTFHLLLSQGMSYKSLYTVLMEALQTQGAHRRMLLGELLGRFQLDHLNMALKHVVLEPNPDLTLLKTILDAGAEATYEQGVCIRHAACTFSRDVLRLLADYSDPNKDIFTKAFSAIVTRDQRWIAYEHVEPVRILLQHGASSQAASRAVVEVVDYLACKEDDISLAKVLLDNLLAAGADVNFENGKAIGMAASRGDTVLLSFLLNKGATSGSTTLALSAAILAHHQEDLLLELIDVLAQPRSVTTDFNRSLPGMPQPPIILVLKAYGKSVALVKRLVKAGCRLDSNVSMQICRSSAMGGGDSNAVVGTESASVLMWALSQEEELVSLVVIEALIRCGADISYVSPDSRTTPLLVAAQSGRADAVQLLLESGAKVSNKDMLGRSALFFAAQSGNVALLNILLPQKPTINDGSLHEAARGFHSDALKLLLEAGHDANYRSSRHGGRTALGEIARMAQVPHDLASAEETLDILVSAGASPLLKVHDKTVIFLALDNPKNEAIIRLLLDRVLYNTLNSHENMYQQGFYHYSPTMYVVKGMLLGPPSDRLLQILKEHGAEDRFYATIQETQPLDAVGLPEEICEYERERRAWEQRARREEELHNRELRRVAEKAQNLAQIEDQTHTRSVRHLDERSQQLRKHRGLDHHQEILLRAEKHHNDANIRISDANTNSSIRWQQHNDHLAMLAQKRDASMVHRQRVHVQHIEERRTKAQVNDELRELRHVKSLAQMQNVHQQRWTERDQSNRQQLEFESQRKAQKWEHIQRKKQLEREYLHEGARLAAERQMQARALAQEAHGLNMTELKTQRGNIIGQVNLEELRRWQKEKGIMLPGPERRLLTEVRGIRVD</sequence>